<dbReference type="PROSITE" id="PS50930">
    <property type="entry name" value="HTH_LYTTR"/>
    <property type="match status" value="1"/>
</dbReference>
<dbReference type="EMBL" id="JACOFW010000013">
    <property type="protein sequence ID" value="MBC3808144.1"/>
    <property type="molecule type" value="Genomic_DNA"/>
</dbReference>
<keyword evidence="5" id="KW-1185">Reference proteome</keyword>
<dbReference type="InterPro" id="IPR011006">
    <property type="entry name" value="CheY-like_superfamily"/>
</dbReference>
<dbReference type="InterPro" id="IPR007492">
    <property type="entry name" value="LytTR_DNA-bd_dom"/>
</dbReference>
<dbReference type="SMART" id="SM00448">
    <property type="entry name" value="REC"/>
    <property type="match status" value="1"/>
</dbReference>
<evidence type="ECO:0000313" key="4">
    <source>
        <dbReference type="EMBL" id="MBC3808144.1"/>
    </source>
</evidence>
<dbReference type="Pfam" id="PF04397">
    <property type="entry name" value="LytTR"/>
    <property type="match status" value="1"/>
</dbReference>
<dbReference type="Gene3D" id="3.40.50.2300">
    <property type="match status" value="1"/>
</dbReference>
<sequence>MPRAIIADDEDLALLELKQLLAVAWPSLEVVAECTDGGEAIETIVKHEPDIAFLDIRMPALSGLDVARITAGKCRIIFTTAFDSFAIEAFNLGAIDYLLKPIKASRLEQTIVRLREQFENNSALPQSDILRMMIELEERLKESKAKEQIRWISASIGKTIKIIRVEEVLFFEADARYIRVVTEKDDAIIRTPLKELQLSLDSEQFWQISRSVIVNVNALDKATRDELGNIIISLRKRSEIFKVSPSYVWRFKGM</sequence>
<feature type="domain" description="Response regulatory" evidence="2">
    <location>
        <begin position="3"/>
        <end position="115"/>
    </location>
</feature>
<evidence type="ECO:0000313" key="5">
    <source>
        <dbReference type="Proteomes" id="UP000648257"/>
    </source>
</evidence>
<keyword evidence="1" id="KW-0597">Phosphoprotein</keyword>
<dbReference type="Pfam" id="PF00072">
    <property type="entry name" value="Response_reg"/>
    <property type="match status" value="1"/>
</dbReference>
<evidence type="ECO:0000259" key="2">
    <source>
        <dbReference type="PROSITE" id="PS50110"/>
    </source>
</evidence>
<proteinExistence type="predicted"/>
<dbReference type="InterPro" id="IPR001789">
    <property type="entry name" value="Sig_transdc_resp-reg_receiver"/>
</dbReference>
<dbReference type="PANTHER" id="PTHR37299">
    <property type="entry name" value="TRANSCRIPTIONAL REGULATOR-RELATED"/>
    <property type="match status" value="1"/>
</dbReference>
<reference evidence="4 5" key="1">
    <citation type="submission" date="2020-08" db="EMBL/GenBank/DDBJ databases">
        <title>Novel species isolated from subtropical streams in China.</title>
        <authorList>
            <person name="Lu H."/>
        </authorList>
    </citation>
    <scope>NUCLEOTIDE SEQUENCE [LARGE SCALE GENOMIC DNA]</scope>
    <source>
        <strain evidence="4 5">KACC 16656</strain>
    </source>
</reference>
<comment type="caution">
    <text evidence="4">The sequence shown here is derived from an EMBL/GenBank/DDBJ whole genome shotgun (WGS) entry which is preliminary data.</text>
</comment>
<evidence type="ECO:0000259" key="3">
    <source>
        <dbReference type="PROSITE" id="PS50930"/>
    </source>
</evidence>
<dbReference type="Proteomes" id="UP000648257">
    <property type="component" value="Unassembled WGS sequence"/>
</dbReference>
<evidence type="ECO:0000256" key="1">
    <source>
        <dbReference type="PROSITE-ProRule" id="PRU00169"/>
    </source>
</evidence>
<dbReference type="SMART" id="SM00850">
    <property type="entry name" value="LytTR"/>
    <property type="match status" value="1"/>
</dbReference>
<feature type="domain" description="HTH LytTR-type" evidence="3">
    <location>
        <begin position="152"/>
        <end position="254"/>
    </location>
</feature>
<name>A0ABR6X5D1_9BURK</name>
<dbReference type="PANTHER" id="PTHR37299:SF1">
    <property type="entry name" value="STAGE 0 SPORULATION PROTEIN A HOMOLOG"/>
    <property type="match status" value="1"/>
</dbReference>
<protein>
    <submittedName>
        <fullName evidence="4">Response regulator transcription factor</fullName>
    </submittedName>
</protein>
<dbReference type="Gene3D" id="2.40.50.1020">
    <property type="entry name" value="LytTr DNA-binding domain"/>
    <property type="match status" value="1"/>
</dbReference>
<organism evidence="4 5">
    <name type="scientific">Undibacterium seohonense</name>
    <dbReference type="NCBI Taxonomy" id="1344950"/>
    <lineage>
        <taxon>Bacteria</taxon>
        <taxon>Pseudomonadati</taxon>
        <taxon>Pseudomonadota</taxon>
        <taxon>Betaproteobacteria</taxon>
        <taxon>Burkholderiales</taxon>
        <taxon>Oxalobacteraceae</taxon>
        <taxon>Undibacterium</taxon>
    </lineage>
</organism>
<feature type="modified residue" description="4-aspartylphosphate" evidence="1">
    <location>
        <position position="55"/>
    </location>
</feature>
<accession>A0ABR6X5D1</accession>
<dbReference type="SUPFAM" id="SSF52172">
    <property type="entry name" value="CheY-like"/>
    <property type="match status" value="1"/>
</dbReference>
<dbReference type="InterPro" id="IPR046947">
    <property type="entry name" value="LytR-like"/>
</dbReference>
<dbReference type="PROSITE" id="PS50110">
    <property type="entry name" value="RESPONSE_REGULATORY"/>
    <property type="match status" value="1"/>
</dbReference>
<gene>
    <name evidence="4" type="ORF">H8K52_12390</name>
</gene>
<dbReference type="RefSeq" id="WP_186923220.1">
    <property type="nucleotide sequence ID" value="NZ_JACOFW010000013.1"/>
</dbReference>